<dbReference type="InterPro" id="IPR036249">
    <property type="entry name" value="Thioredoxin-like_sf"/>
</dbReference>
<feature type="active site" description="Nucleophile" evidence="8">
    <location>
        <position position="34"/>
    </location>
</feature>
<keyword evidence="4 9" id="KW-1015">Disulfide bond</keyword>
<evidence type="ECO:0000313" key="11">
    <source>
        <dbReference type="EMBL" id="GCE27879.1"/>
    </source>
</evidence>
<evidence type="ECO:0000313" key="12">
    <source>
        <dbReference type="Proteomes" id="UP000287171"/>
    </source>
</evidence>
<evidence type="ECO:0000256" key="5">
    <source>
        <dbReference type="ARBA" id="ARBA00023284"/>
    </source>
</evidence>
<name>A0A402B987_9CHLR</name>
<dbReference type="PANTHER" id="PTHR45663">
    <property type="entry name" value="GEO12009P1"/>
    <property type="match status" value="1"/>
</dbReference>
<evidence type="ECO:0000256" key="2">
    <source>
        <dbReference type="ARBA" id="ARBA00022448"/>
    </source>
</evidence>
<organism evidence="11 12">
    <name type="scientific">Dictyobacter alpinus</name>
    <dbReference type="NCBI Taxonomy" id="2014873"/>
    <lineage>
        <taxon>Bacteria</taxon>
        <taxon>Bacillati</taxon>
        <taxon>Chloroflexota</taxon>
        <taxon>Ktedonobacteria</taxon>
        <taxon>Ktedonobacterales</taxon>
        <taxon>Dictyobacteraceae</taxon>
        <taxon>Dictyobacter</taxon>
    </lineage>
</organism>
<gene>
    <name evidence="11" type="primary">trxA</name>
    <name evidence="11" type="ORF">KDA_33630</name>
</gene>
<evidence type="ECO:0000256" key="4">
    <source>
        <dbReference type="ARBA" id="ARBA00023157"/>
    </source>
</evidence>
<dbReference type="InterPro" id="IPR005746">
    <property type="entry name" value="Thioredoxin"/>
</dbReference>
<dbReference type="NCBIfam" id="TIGR01068">
    <property type="entry name" value="thioredoxin"/>
    <property type="match status" value="1"/>
</dbReference>
<dbReference type="RefSeq" id="WP_170216694.1">
    <property type="nucleotide sequence ID" value="NZ_BIFT01000001.1"/>
</dbReference>
<dbReference type="SUPFAM" id="SSF52833">
    <property type="entry name" value="Thioredoxin-like"/>
    <property type="match status" value="1"/>
</dbReference>
<comment type="similarity">
    <text evidence="1 7">Belongs to the thioredoxin family.</text>
</comment>
<feature type="site" description="Deprotonates C-terminal active site Cys" evidence="8">
    <location>
        <position position="28"/>
    </location>
</feature>
<dbReference type="Gene3D" id="3.40.30.10">
    <property type="entry name" value="Glutaredoxin"/>
    <property type="match status" value="1"/>
</dbReference>
<evidence type="ECO:0000259" key="10">
    <source>
        <dbReference type="PROSITE" id="PS51352"/>
    </source>
</evidence>
<dbReference type="PANTHER" id="PTHR45663:SF11">
    <property type="entry name" value="GEO12009P1"/>
    <property type="match status" value="1"/>
</dbReference>
<keyword evidence="2" id="KW-0813">Transport</keyword>
<protein>
    <recommendedName>
        <fullName evidence="6 7">Thioredoxin</fullName>
    </recommendedName>
</protein>
<evidence type="ECO:0000256" key="3">
    <source>
        <dbReference type="ARBA" id="ARBA00022982"/>
    </source>
</evidence>
<dbReference type="PROSITE" id="PS00194">
    <property type="entry name" value="THIOREDOXIN_1"/>
    <property type="match status" value="1"/>
</dbReference>
<dbReference type="GO" id="GO:0005829">
    <property type="term" value="C:cytosol"/>
    <property type="evidence" value="ECO:0007669"/>
    <property type="project" value="TreeGrafter"/>
</dbReference>
<dbReference type="InterPro" id="IPR017937">
    <property type="entry name" value="Thioredoxin_CS"/>
</dbReference>
<evidence type="ECO:0000256" key="6">
    <source>
        <dbReference type="NCBIfam" id="TIGR01068"/>
    </source>
</evidence>
<dbReference type="FunFam" id="3.40.30.10:FF:000001">
    <property type="entry name" value="Thioredoxin"/>
    <property type="match status" value="1"/>
</dbReference>
<comment type="caution">
    <text evidence="11">The sequence shown here is derived from an EMBL/GenBank/DDBJ whole genome shotgun (WGS) entry which is preliminary data.</text>
</comment>
<feature type="domain" description="Thioredoxin" evidence="10">
    <location>
        <begin position="1"/>
        <end position="109"/>
    </location>
</feature>
<dbReference type="GO" id="GO:0045454">
    <property type="term" value="P:cell redox homeostasis"/>
    <property type="evidence" value="ECO:0007669"/>
    <property type="project" value="TreeGrafter"/>
</dbReference>
<dbReference type="Pfam" id="PF00085">
    <property type="entry name" value="Thioredoxin"/>
    <property type="match status" value="1"/>
</dbReference>
<feature type="site" description="Contributes to redox potential value" evidence="8">
    <location>
        <position position="35"/>
    </location>
</feature>
<feature type="site" description="Contributes to redox potential value" evidence="8">
    <location>
        <position position="36"/>
    </location>
</feature>
<sequence length="116" mass="12908">MENANLFHVGDQDFDAKVLKSSEPVIVDFWAAWCGPCRNIAPVFERLSTEYDGKLKFAKMDIDEHGLTPSRLGIQAIPTLLMFKDGNVIGRLVGPHPTRLKSEIDRVLTENGVQVA</sequence>
<dbReference type="CDD" id="cd02947">
    <property type="entry name" value="TRX_family"/>
    <property type="match status" value="1"/>
</dbReference>
<dbReference type="PIRSF" id="PIRSF000077">
    <property type="entry name" value="Thioredoxin"/>
    <property type="match status" value="1"/>
</dbReference>
<evidence type="ECO:0000256" key="9">
    <source>
        <dbReference type="PIRSR" id="PIRSR000077-4"/>
    </source>
</evidence>
<accession>A0A402B987</accession>
<feature type="active site" description="Nucleophile" evidence="8">
    <location>
        <position position="37"/>
    </location>
</feature>
<dbReference type="PRINTS" id="PR00421">
    <property type="entry name" value="THIOREDOXIN"/>
</dbReference>
<dbReference type="GO" id="GO:0015035">
    <property type="term" value="F:protein-disulfide reductase activity"/>
    <property type="evidence" value="ECO:0007669"/>
    <property type="project" value="UniProtKB-UniRule"/>
</dbReference>
<keyword evidence="5 9" id="KW-0676">Redox-active center</keyword>
<proteinExistence type="inferred from homology"/>
<dbReference type="Proteomes" id="UP000287171">
    <property type="component" value="Unassembled WGS sequence"/>
</dbReference>
<dbReference type="AlphaFoldDB" id="A0A402B987"/>
<feature type="disulfide bond" description="Redox-active" evidence="9">
    <location>
        <begin position="34"/>
        <end position="37"/>
    </location>
</feature>
<dbReference type="PROSITE" id="PS51352">
    <property type="entry name" value="THIOREDOXIN_2"/>
    <property type="match status" value="1"/>
</dbReference>
<reference evidence="12" key="1">
    <citation type="submission" date="2018-12" db="EMBL/GenBank/DDBJ databases">
        <title>Tengunoibacter tsumagoiensis gen. nov., sp. nov., Dictyobacter kobayashii sp. nov., D. alpinus sp. nov., and D. joshuensis sp. nov. and description of Dictyobacteraceae fam. nov. within the order Ktedonobacterales isolated from Tengu-no-mugimeshi.</title>
        <authorList>
            <person name="Wang C.M."/>
            <person name="Zheng Y."/>
            <person name="Sakai Y."/>
            <person name="Toyoda A."/>
            <person name="Minakuchi Y."/>
            <person name="Abe K."/>
            <person name="Yokota A."/>
            <person name="Yabe S."/>
        </authorList>
    </citation>
    <scope>NUCLEOTIDE SEQUENCE [LARGE SCALE GENOMIC DNA]</scope>
    <source>
        <strain evidence="12">Uno16</strain>
    </source>
</reference>
<evidence type="ECO:0000256" key="7">
    <source>
        <dbReference type="PIRNR" id="PIRNR000077"/>
    </source>
</evidence>
<evidence type="ECO:0000256" key="8">
    <source>
        <dbReference type="PIRSR" id="PIRSR000077-1"/>
    </source>
</evidence>
<dbReference type="InterPro" id="IPR013766">
    <property type="entry name" value="Thioredoxin_domain"/>
</dbReference>
<keyword evidence="3" id="KW-0249">Electron transport</keyword>
<dbReference type="EMBL" id="BIFT01000001">
    <property type="protein sequence ID" value="GCE27879.1"/>
    <property type="molecule type" value="Genomic_DNA"/>
</dbReference>
<evidence type="ECO:0000256" key="1">
    <source>
        <dbReference type="ARBA" id="ARBA00008987"/>
    </source>
</evidence>
<keyword evidence="12" id="KW-1185">Reference proteome</keyword>